<protein>
    <recommendedName>
        <fullName evidence="1">non-specific serine/threonine protein kinase</fullName>
        <ecNumber evidence="1">2.7.11.1</ecNumber>
    </recommendedName>
</protein>
<dbReference type="PROSITE" id="PS50294">
    <property type="entry name" value="WD_REPEATS_REGION"/>
    <property type="match status" value="1"/>
</dbReference>
<dbReference type="InterPro" id="IPR036322">
    <property type="entry name" value="WD40_repeat_dom_sf"/>
</dbReference>
<evidence type="ECO:0000256" key="10">
    <source>
        <dbReference type="SAM" id="MobiDB-lite"/>
    </source>
</evidence>
<dbReference type="Proteomes" id="UP000271241">
    <property type="component" value="Unassembled WGS sequence"/>
</dbReference>
<feature type="region of interest" description="Disordered" evidence="10">
    <location>
        <begin position="965"/>
        <end position="989"/>
    </location>
</feature>
<keyword evidence="6" id="KW-0547">Nucleotide-binding</keyword>
<dbReference type="SUPFAM" id="SSF48371">
    <property type="entry name" value="ARM repeat"/>
    <property type="match status" value="1"/>
</dbReference>
<keyword evidence="7" id="KW-0418">Kinase</keyword>
<dbReference type="EMBL" id="KZ992815">
    <property type="protein sequence ID" value="RKP06806.1"/>
    <property type="molecule type" value="Genomic_DNA"/>
</dbReference>
<dbReference type="GO" id="GO:0016236">
    <property type="term" value="P:macroautophagy"/>
    <property type="evidence" value="ECO:0007669"/>
    <property type="project" value="InterPro"/>
</dbReference>
<dbReference type="GO" id="GO:0045324">
    <property type="term" value="P:late endosome to vacuole transport"/>
    <property type="evidence" value="ECO:0007669"/>
    <property type="project" value="InterPro"/>
</dbReference>
<feature type="compositionally biased region" description="Polar residues" evidence="10">
    <location>
        <begin position="969"/>
        <end position="989"/>
    </location>
</feature>
<feature type="repeat" description="WD" evidence="9">
    <location>
        <begin position="1066"/>
        <end position="1098"/>
    </location>
</feature>
<dbReference type="GO" id="GO:0071561">
    <property type="term" value="C:nucleus-vacuole junction"/>
    <property type="evidence" value="ECO:0007669"/>
    <property type="project" value="TreeGrafter"/>
</dbReference>
<dbReference type="FunFam" id="1.10.510.10:FF:000497">
    <property type="entry name" value="Phosphoinositide 3-kinase regulatory subunit"/>
    <property type="match status" value="1"/>
</dbReference>
<keyword evidence="8" id="KW-0067">ATP-binding</keyword>
<dbReference type="PANTHER" id="PTHR17583:SF0">
    <property type="entry name" value="PHOSPHOINOSITIDE 3-KINASE REGULATORY SUBUNIT 4"/>
    <property type="match status" value="1"/>
</dbReference>
<keyword evidence="2" id="KW-0723">Serine/threonine-protein kinase</keyword>
<dbReference type="STRING" id="78915.A0A4P9XLV4"/>
<keyword evidence="13" id="KW-1185">Reference proteome</keyword>
<sequence length="1302" mass="145217">MGNQVSSMTPSTVTAGIASYVAELEDVDYEKSMGNARFLKTIRGRTGSSSSALVVKIFVKPDLTWALNAFVSKAKEENSLVINVPNAAPYVRVHETDRAVYLVRPFIASNLYDRISTRPFLAPIEKKWIAYQLCRAVRDAHAREICHGDIKTENVLVTSWNWAYLSDFASFKPTFVPEDNPADFSYYFDISGRRVCYLAPERFLAAQDVSGRTQIAKLSPAMDVFSLGCVIAELYLEGTAIFTLSQLLRYRRQEYDPSPDLDKIEDEDIRALVKHMIQLDASARLSVAAYLEEHRGRTFPEYFYSSLYDTMADMVEADSEHSGITSIYEDDRPPVATGDVADRRILALHRAYTGLAAQLSAGAKEDIGNVHSDIVRLMSVTTEQQRQQQKCEYLLYLPLLCSSIKHARRTSSKLLGLDLMLETSRKIDEDHVLDRVLPYLIWILADTSALVRGRSVEVIAKMLSGIRSLTRINTDVFPEYILPQLAQCLSDSDSYVRRTYAKYFPSLLETADRFFELGQAAKRNRTTAQHNGDEMLLNNNGEPSYDMALAALQQQLNDHTDMLLVSQDSSVRRALLGGIARLCVAFGRQRANDRLVAHIVTYMNDGDWMLSCSLLEAIVGVATFVGGKSLEEYMLPVLVQGLVDPEEYVVEKALTTMTSLASMGLFQKATLRELAVKVAPLMCHPNHWIRCGAVSFILSCVRLLTQPDFWCILYPIVRPLLQSDVAMLDEEHLMSMLKAPLSRALFDLALAWAGKSPSFLETISRSGNVGARSNRELSRAALTAPDVLPCAGIHALLRDDQYMEKLQHLGMTLEVEEKLAAMGDYIVKLAASKQRWAVKAQTTLERERPSQLQEKQVEPESSVYVDARQLPSPLRLAHAYSHLAIPPPLERNLESLRGLMQASWKETMSPKAEAQIALDSVSAKATIEMPMQDSLVDSISVADFSLDDMGAPSIFSNADLDLDVDHRSSAPNDQSATAPGMSDSANSVRTSRMLIGTVSTEGTVESMKSLLEKKAREAFPDPLTPADLGPLLTTSLLARHRAAMRTAAQHRNSHGWRPSGMLVAHLAEHKGAVNQICLAPDHAFFATASDDGTVKLWDCSRLGRHLNNKSRVTYNKLGGPVKCMTFIEGRHCIAAASANGRIHVFRIDYQGSSSSPRYGRCHTVYDMKLEGEHAVQIEHYENDAASMLVYATSKGVLRGIDLRTMKVEWTFAPPPSHGALTAFVIDHRRTWMLSGSSRGVLTLWDLRFRIPLRSWMHPRRERIHRMVMHAGPKSRGRIVAVSAGRNEVSIWDVERMQCTDVF</sequence>
<dbReference type="GO" id="GO:0005524">
    <property type="term" value="F:ATP binding"/>
    <property type="evidence" value="ECO:0007669"/>
    <property type="project" value="UniProtKB-KW"/>
</dbReference>
<keyword evidence="5" id="KW-0677">Repeat</keyword>
<keyword evidence="4" id="KW-0808">Transferase</keyword>
<dbReference type="InterPro" id="IPR015943">
    <property type="entry name" value="WD40/YVTN_repeat-like_dom_sf"/>
</dbReference>
<proteinExistence type="predicted"/>
<dbReference type="InterPro" id="IPR045162">
    <property type="entry name" value="Vps15-like"/>
</dbReference>
<dbReference type="OrthoDB" id="242910at2759"/>
<dbReference type="GO" id="GO:0034271">
    <property type="term" value="C:phosphatidylinositol 3-kinase complex, class III, type I"/>
    <property type="evidence" value="ECO:0007669"/>
    <property type="project" value="TreeGrafter"/>
</dbReference>
<dbReference type="GO" id="GO:0005770">
    <property type="term" value="C:late endosome"/>
    <property type="evidence" value="ECO:0007669"/>
    <property type="project" value="TreeGrafter"/>
</dbReference>
<dbReference type="InterPro" id="IPR011009">
    <property type="entry name" value="Kinase-like_dom_sf"/>
</dbReference>
<evidence type="ECO:0000313" key="12">
    <source>
        <dbReference type="EMBL" id="RKP06806.1"/>
    </source>
</evidence>
<dbReference type="GO" id="GO:0004674">
    <property type="term" value="F:protein serine/threonine kinase activity"/>
    <property type="evidence" value="ECO:0007669"/>
    <property type="project" value="UniProtKB-KW"/>
</dbReference>
<dbReference type="PROSITE" id="PS50011">
    <property type="entry name" value="PROTEIN_KINASE_DOM"/>
    <property type="match status" value="1"/>
</dbReference>
<evidence type="ECO:0000313" key="13">
    <source>
        <dbReference type="Proteomes" id="UP000271241"/>
    </source>
</evidence>
<dbReference type="EC" id="2.7.11.1" evidence="1"/>
<evidence type="ECO:0000259" key="11">
    <source>
        <dbReference type="PROSITE" id="PS50011"/>
    </source>
</evidence>
<dbReference type="PROSITE" id="PS50082">
    <property type="entry name" value="WD_REPEATS_2"/>
    <property type="match status" value="1"/>
</dbReference>
<evidence type="ECO:0000256" key="9">
    <source>
        <dbReference type="PROSITE-ProRule" id="PRU00221"/>
    </source>
</evidence>
<evidence type="ECO:0000256" key="2">
    <source>
        <dbReference type="ARBA" id="ARBA00022527"/>
    </source>
</evidence>
<dbReference type="SMART" id="SM00320">
    <property type="entry name" value="WD40"/>
    <property type="match status" value="3"/>
</dbReference>
<dbReference type="Pfam" id="PF00069">
    <property type="entry name" value="Pkinase"/>
    <property type="match status" value="1"/>
</dbReference>
<dbReference type="InterPro" id="IPR001680">
    <property type="entry name" value="WD40_rpt"/>
</dbReference>
<dbReference type="Pfam" id="PF22956">
    <property type="entry name" value="VPS15-like_hel"/>
    <property type="match status" value="1"/>
</dbReference>
<dbReference type="GO" id="GO:0006623">
    <property type="term" value="P:protein targeting to vacuole"/>
    <property type="evidence" value="ECO:0007669"/>
    <property type="project" value="TreeGrafter"/>
</dbReference>
<evidence type="ECO:0000256" key="3">
    <source>
        <dbReference type="ARBA" id="ARBA00022574"/>
    </source>
</evidence>
<organism evidence="12 13">
    <name type="scientific">Thamnocephalis sphaerospora</name>
    <dbReference type="NCBI Taxonomy" id="78915"/>
    <lineage>
        <taxon>Eukaryota</taxon>
        <taxon>Fungi</taxon>
        <taxon>Fungi incertae sedis</taxon>
        <taxon>Zoopagomycota</taxon>
        <taxon>Zoopagomycotina</taxon>
        <taxon>Zoopagomycetes</taxon>
        <taxon>Zoopagales</taxon>
        <taxon>Sigmoideomycetaceae</taxon>
        <taxon>Thamnocephalis</taxon>
    </lineage>
</organism>
<gene>
    <name evidence="12" type="ORF">THASP1DRAFT_2687</name>
</gene>
<accession>A0A4P9XLV4</accession>
<dbReference type="PANTHER" id="PTHR17583">
    <property type="entry name" value="PHOSPHOINOSITIDE 3-KINASE REGULATORY SUBUNIT 4"/>
    <property type="match status" value="1"/>
</dbReference>
<name>A0A4P9XLV4_9FUNG</name>
<dbReference type="InterPro" id="IPR011989">
    <property type="entry name" value="ARM-like"/>
</dbReference>
<dbReference type="InterPro" id="IPR008271">
    <property type="entry name" value="Ser/Thr_kinase_AS"/>
</dbReference>
<dbReference type="InterPro" id="IPR055231">
    <property type="entry name" value="2AA_helical"/>
</dbReference>
<feature type="domain" description="Protein kinase" evidence="11">
    <location>
        <begin position="27"/>
        <end position="303"/>
    </location>
</feature>
<dbReference type="Gene3D" id="1.10.510.10">
    <property type="entry name" value="Transferase(Phosphotransferase) domain 1"/>
    <property type="match status" value="1"/>
</dbReference>
<keyword evidence="3 9" id="KW-0853">WD repeat</keyword>
<dbReference type="CDD" id="cd13980">
    <property type="entry name" value="STKc_Vps15"/>
    <property type="match status" value="1"/>
</dbReference>
<feature type="non-terminal residue" evidence="12">
    <location>
        <position position="1302"/>
    </location>
</feature>
<evidence type="ECO:0000256" key="7">
    <source>
        <dbReference type="ARBA" id="ARBA00022777"/>
    </source>
</evidence>
<dbReference type="InterPro" id="IPR000719">
    <property type="entry name" value="Prot_kinase_dom"/>
</dbReference>
<reference evidence="13" key="1">
    <citation type="journal article" date="2018" name="Nat. Microbiol.">
        <title>Leveraging single-cell genomics to expand the fungal tree of life.</title>
        <authorList>
            <person name="Ahrendt S.R."/>
            <person name="Quandt C.A."/>
            <person name="Ciobanu D."/>
            <person name="Clum A."/>
            <person name="Salamov A."/>
            <person name="Andreopoulos B."/>
            <person name="Cheng J.F."/>
            <person name="Woyke T."/>
            <person name="Pelin A."/>
            <person name="Henrissat B."/>
            <person name="Reynolds N.K."/>
            <person name="Benny G.L."/>
            <person name="Smith M.E."/>
            <person name="James T.Y."/>
            <person name="Grigoriev I.V."/>
        </authorList>
    </citation>
    <scope>NUCLEOTIDE SEQUENCE [LARGE SCALE GENOMIC DNA]</scope>
    <source>
        <strain evidence="13">RSA 1356</strain>
    </source>
</reference>
<evidence type="ECO:0000256" key="8">
    <source>
        <dbReference type="ARBA" id="ARBA00022840"/>
    </source>
</evidence>
<dbReference type="Gene3D" id="2.130.10.10">
    <property type="entry name" value="YVTN repeat-like/Quinoprotein amine dehydrogenase"/>
    <property type="match status" value="1"/>
</dbReference>
<evidence type="ECO:0000256" key="5">
    <source>
        <dbReference type="ARBA" id="ARBA00022737"/>
    </source>
</evidence>
<dbReference type="Pfam" id="PF00400">
    <property type="entry name" value="WD40"/>
    <property type="match status" value="1"/>
</dbReference>
<evidence type="ECO:0000256" key="1">
    <source>
        <dbReference type="ARBA" id="ARBA00012513"/>
    </source>
</evidence>
<evidence type="ECO:0000256" key="6">
    <source>
        <dbReference type="ARBA" id="ARBA00022741"/>
    </source>
</evidence>
<dbReference type="SMART" id="SM00220">
    <property type="entry name" value="S_TKc"/>
    <property type="match status" value="1"/>
</dbReference>
<dbReference type="GO" id="GO:0034272">
    <property type="term" value="C:phosphatidylinositol 3-kinase complex, class III, type II"/>
    <property type="evidence" value="ECO:0007669"/>
    <property type="project" value="TreeGrafter"/>
</dbReference>
<dbReference type="SUPFAM" id="SSF50978">
    <property type="entry name" value="WD40 repeat-like"/>
    <property type="match status" value="1"/>
</dbReference>
<dbReference type="PROSITE" id="PS00108">
    <property type="entry name" value="PROTEIN_KINASE_ST"/>
    <property type="match status" value="1"/>
</dbReference>
<evidence type="ECO:0000256" key="4">
    <source>
        <dbReference type="ARBA" id="ARBA00022679"/>
    </source>
</evidence>
<dbReference type="Gene3D" id="1.25.10.10">
    <property type="entry name" value="Leucine-rich Repeat Variant"/>
    <property type="match status" value="2"/>
</dbReference>
<dbReference type="SUPFAM" id="SSF56112">
    <property type="entry name" value="Protein kinase-like (PK-like)"/>
    <property type="match status" value="1"/>
</dbReference>
<dbReference type="InterPro" id="IPR016024">
    <property type="entry name" value="ARM-type_fold"/>
</dbReference>